<feature type="non-terminal residue" evidence="2">
    <location>
        <position position="1"/>
    </location>
</feature>
<dbReference type="InterPro" id="IPR036719">
    <property type="entry name" value="Neuro-gated_channel_TM_sf"/>
</dbReference>
<evidence type="ECO:0000313" key="2">
    <source>
        <dbReference type="EMBL" id="KHJ91791.1"/>
    </source>
</evidence>
<dbReference type="EMBL" id="KN551810">
    <property type="protein sequence ID" value="KHJ91791.1"/>
    <property type="molecule type" value="Genomic_DNA"/>
</dbReference>
<feature type="transmembrane region" description="Helical" evidence="1">
    <location>
        <begin position="159"/>
        <end position="184"/>
    </location>
</feature>
<dbReference type="Proteomes" id="UP000053660">
    <property type="component" value="Unassembled WGS sequence"/>
</dbReference>
<dbReference type="OrthoDB" id="5856113at2759"/>
<evidence type="ECO:0000313" key="3">
    <source>
        <dbReference type="Proteomes" id="UP000053660"/>
    </source>
</evidence>
<dbReference type="GO" id="GO:0016020">
    <property type="term" value="C:membrane"/>
    <property type="evidence" value="ECO:0007669"/>
    <property type="project" value="InterPro"/>
</dbReference>
<dbReference type="AlphaFoldDB" id="A0A0B1T6M9"/>
<keyword evidence="1" id="KW-0472">Membrane</keyword>
<reference evidence="2 3" key="1">
    <citation type="submission" date="2014-03" db="EMBL/GenBank/DDBJ databases">
        <title>Draft genome of the hookworm Oesophagostomum dentatum.</title>
        <authorList>
            <person name="Mitreva M."/>
        </authorList>
    </citation>
    <scope>NUCLEOTIDE SEQUENCE [LARGE SCALE GENOMIC DNA]</scope>
    <source>
        <strain evidence="2 3">OD-Hann</strain>
    </source>
</reference>
<keyword evidence="3" id="KW-1185">Reference proteome</keyword>
<accession>A0A0B1T6M9</accession>
<proteinExistence type="predicted"/>
<keyword evidence="1" id="KW-0812">Transmembrane</keyword>
<keyword evidence="1" id="KW-1133">Transmembrane helix</keyword>
<name>A0A0B1T6M9_OESDE</name>
<gene>
    <name evidence="2" type="ORF">OESDEN_08333</name>
</gene>
<protein>
    <submittedName>
        <fullName evidence="2">Uncharacterized protein</fullName>
    </submittedName>
</protein>
<dbReference type="GO" id="GO:0006811">
    <property type="term" value="P:monoatomic ion transport"/>
    <property type="evidence" value="ECO:0007669"/>
    <property type="project" value="InterPro"/>
</dbReference>
<organism evidence="2 3">
    <name type="scientific">Oesophagostomum dentatum</name>
    <name type="common">Nodular worm</name>
    <dbReference type="NCBI Taxonomy" id="61180"/>
    <lineage>
        <taxon>Eukaryota</taxon>
        <taxon>Metazoa</taxon>
        <taxon>Ecdysozoa</taxon>
        <taxon>Nematoda</taxon>
        <taxon>Chromadorea</taxon>
        <taxon>Rhabditida</taxon>
        <taxon>Rhabditina</taxon>
        <taxon>Rhabditomorpha</taxon>
        <taxon>Strongyloidea</taxon>
        <taxon>Strongylidae</taxon>
        <taxon>Oesophagostomum</taxon>
    </lineage>
</organism>
<dbReference type="SUPFAM" id="SSF90112">
    <property type="entry name" value="Neurotransmitter-gated ion-channel transmembrane pore"/>
    <property type="match status" value="1"/>
</dbReference>
<sequence length="191" mass="20956">GRGGSAAQDYSFFANLTASLVCFAQKLFQTCSILQTSCGSTKVNGISPILPSPDVQRLQVPKKSCTINTDATCISEPCVDTAGLVEFSNGSDEDNSSYPDIDYTAPPPPSKFQSLHKMSTCASLDSMIRNVDVITTPRTMQRNMAELEFDWLAAVVERILLIFFMIAFMLTAVGINCVGLYYWWTAEDHIV</sequence>
<evidence type="ECO:0000256" key="1">
    <source>
        <dbReference type="SAM" id="Phobius"/>
    </source>
</evidence>